<evidence type="ECO:0000313" key="1">
    <source>
        <dbReference type="EMBL" id="PRQ43151.1"/>
    </source>
</evidence>
<dbReference type="Proteomes" id="UP000238479">
    <property type="component" value="Chromosome 3"/>
</dbReference>
<comment type="caution">
    <text evidence="1">The sequence shown here is derived from an EMBL/GenBank/DDBJ whole genome shotgun (WGS) entry which is preliminary data.</text>
</comment>
<reference evidence="1 2" key="1">
    <citation type="journal article" date="2018" name="Nat. Genet.">
        <title>The Rosa genome provides new insights in the design of modern roses.</title>
        <authorList>
            <person name="Bendahmane M."/>
        </authorList>
    </citation>
    <scope>NUCLEOTIDE SEQUENCE [LARGE SCALE GENOMIC DNA]</scope>
    <source>
        <strain evidence="2">cv. Old Blush</strain>
    </source>
</reference>
<dbReference type="EMBL" id="PDCK01000041">
    <property type="protein sequence ID" value="PRQ43151.1"/>
    <property type="molecule type" value="Genomic_DNA"/>
</dbReference>
<dbReference type="OMA" id="IMQYKNG"/>
<organism evidence="1 2">
    <name type="scientific">Rosa chinensis</name>
    <name type="common">China rose</name>
    <dbReference type="NCBI Taxonomy" id="74649"/>
    <lineage>
        <taxon>Eukaryota</taxon>
        <taxon>Viridiplantae</taxon>
        <taxon>Streptophyta</taxon>
        <taxon>Embryophyta</taxon>
        <taxon>Tracheophyta</taxon>
        <taxon>Spermatophyta</taxon>
        <taxon>Magnoliopsida</taxon>
        <taxon>eudicotyledons</taxon>
        <taxon>Gunneridae</taxon>
        <taxon>Pentapetalae</taxon>
        <taxon>rosids</taxon>
        <taxon>fabids</taxon>
        <taxon>Rosales</taxon>
        <taxon>Rosaceae</taxon>
        <taxon>Rosoideae</taxon>
        <taxon>Rosoideae incertae sedis</taxon>
        <taxon>Rosa</taxon>
    </lineage>
</organism>
<evidence type="ECO:0000313" key="2">
    <source>
        <dbReference type="Proteomes" id="UP000238479"/>
    </source>
</evidence>
<keyword evidence="2" id="KW-1185">Reference proteome</keyword>
<dbReference type="AlphaFoldDB" id="A0A2P6R9R7"/>
<accession>A0A2P6R9R7</accession>
<protein>
    <submittedName>
        <fullName evidence="1">Uncharacterized protein</fullName>
    </submittedName>
</protein>
<dbReference type="Gramene" id="PRQ43151">
    <property type="protein sequence ID" value="PRQ43151"/>
    <property type="gene ID" value="RchiOBHm_Chr3g0465351"/>
</dbReference>
<sequence>MEGLIPFVYRAILEYKNNNKQDAGGVLSSSWFSESPSAAYIRLPGDSGRFQNSDIQRFMSDYSGINSAPSSSATAQVMMSSGVQSPVRRRVAI</sequence>
<proteinExistence type="predicted"/>
<dbReference type="PANTHER" id="PTHR34670:SF8">
    <property type="entry name" value="EXPRESSED PROTEIN"/>
    <property type="match status" value="1"/>
</dbReference>
<dbReference type="PANTHER" id="PTHR34670">
    <property type="entry name" value="EXPRESSED PROTEIN"/>
    <property type="match status" value="1"/>
</dbReference>
<name>A0A2P6R9R7_ROSCH</name>
<gene>
    <name evidence="1" type="ORF">RchiOBHm_Chr3g0465351</name>
</gene>